<evidence type="ECO:0000256" key="3">
    <source>
        <dbReference type="ARBA" id="ARBA00022801"/>
    </source>
</evidence>
<evidence type="ECO:0000313" key="7">
    <source>
        <dbReference type="Proteomes" id="UP001321498"/>
    </source>
</evidence>
<dbReference type="InterPro" id="IPR036866">
    <property type="entry name" value="RibonucZ/Hydroxyglut_hydro"/>
</dbReference>
<feature type="domain" description="Metallo-beta-lactamase" evidence="5">
    <location>
        <begin position="281"/>
        <end position="483"/>
    </location>
</feature>
<evidence type="ECO:0000256" key="1">
    <source>
        <dbReference type="ARBA" id="ARBA00001947"/>
    </source>
</evidence>
<sequence length="624" mass="70221">MSEPPDAGPRTASADLIEEVARGVFRIRDTCNVYVIVADGTGERTGVAIDFGSGLVLDHLEELGITRITDVLMTHHHRDQGQGLPRAVELGIPIHVPPVEVDLFANVGEMWRTRQLDNDYNLRQDRFSILDSVPVASTVPEYRSAVYSGVRLRVLPTPGHTIGSVSYVLERDGRRIAFTGDFIYGPGKVWSLAASQWSYSAHEGPAMVVLTAYLLLDERLSMLLPSHGRPMREPAAALRLLAGRMQYLVDSRRWHPWDLEQRLRHPFEQLTDHLLYNSTALSYCYVLLSKTGEALFIDYGYDMTTGLPTGTERAARRPWLASLPALKRDFGVRKVVAALPTHYHDDHIAGMPLLREVEGTEIWTPENVAPILDDPWKYDLPCQWFEPIHSDRILTLGEPFTWNEYTITPHDQPGHTLYQVAYEVEIDGVKVMFTGDQQEALGIPDERHELLNYQYRNRFRIDDYRKSAELYQRVGPGLFATGHWTPRWVEPGYLDYLGYAGEDLIEMHQSLLPLEELDLGADGVLARIVPYRARVEAGEELRLTVTVRNPHPSAEEATVLPVVPEGWSVLAAPPPTRLQPGEEREVELRLAAAAEPARRARVAVDVTIGPLRLGQHSEALVDVE</sequence>
<evidence type="ECO:0000259" key="5">
    <source>
        <dbReference type="SMART" id="SM00849"/>
    </source>
</evidence>
<keyword evidence="2" id="KW-0479">Metal-binding</keyword>
<accession>A0ABM8GCU7</accession>
<dbReference type="PANTHER" id="PTHR46233:SF3">
    <property type="entry name" value="HYDROXYACYLGLUTATHIONE HYDROLASE GLOC"/>
    <property type="match status" value="1"/>
</dbReference>
<dbReference type="Gene3D" id="3.60.15.10">
    <property type="entry name" value="Ribonuclease Z/Hydroxyacylglutathione hydrolase-like"/>
    <property type="match status" value="2"/>
</dbReference>
<comment type="cofactor">
    <cofactor evidence="1">
        <name>Zn(2+)</name>
        <dbReference type="ChEBI" id="CHEBI:29105"/>
    </cofactor>
</comment>
<dbReference type="PANTHER" id="PTHR46233">
    <property type="entry name" value="HYDROXYACYLGLUTATHIONE HYDROLASE GLOC"/>
    <property type="match status" value="1"/>
</dbReference>
<protein>
    <recommendedName>
        <fullName evidence="5">Metallo-beta-lactamase domain-containing protein</fullName>
    </recommendedName>
</protein>
<dbReference type="InterPro" id="IPR001279">
    <property type="entry name" value="Metallo-B-lactamas"/>
</dbReference>
<evidence type="ECO:0000313" key="6">
    <source>
        <dbReference type="EMBL" id="BDZ46081.1"/>
    </source>
</evidence>
<name>A0ABM8GCU7_9MICO</name>
<organism evidence="6 7">
    <name type="scientific">Naasia aerilata</name>
    <dbReference type="NCBI Taxonomy" id="1162966"/>
    <lineage>
        <taxon>Bacteria</taxon>
        <taxon>Bacillati</taxon>
        <taxon>Actinomycetota</taxon>
        <taxon>Actinomycetes</taxon>
        <taxon>Micrococcales</taxon>
        <taxon>Microbacteriaceae</taxon>
        <taxon>Naasia</taxon>
    </lineage>
</organism>
<keyword evidence="7" id="KW-1185">Reference proteome</keyword>
<keyword evidence="3" id="KW-0378">Hydrolase</keyword>
<dbReference type="EMBL" id="AP027731">
    <property type="protein sequence ID" value="BDZ46081.1"/>
    <property type="molecule type" value="Genomic_DNA"/>
</dbReference>
<dbReference type="SMART" id="SM00849">
    <property type="entry name" value="Lactamase_B"/>
    <property type="match status" value="2"/>
</dbReference>
<evidence type="ECO:0000256" key="2">
    <source>
        <dbReference type="ARBA" id="ARBA00022723"/>
    </source>
</evidence>
<dbReference type="Pfam" id="PF00753">
    <property type="entry name" value="Lactamase_B"/>
    <property type="match status" value="2"/>
</dbReference>
<dbReference type="RefSeq" id="WP_286276185.1">
    <property type="nucleotide sequence ID" value="NZ_AP027731.1"/>
</dbReference>
<dbReference type="InterPro" id="IPR051453">
    <property type="entry name" value="MBL_Glyoxalase_II"/>
</dbReference>
<dbReference type="SUPFAM" id="SSF56281">
    <property type="entry name" value="Metallo-hydrolase/oxidoreductase"/>
    <property type="match status" value="2"/>
</dbReference>
<gene>
    <name evidence="6" type="ORF">GCM10025866_19900</name>
</gene>
<keyword evidence="4" id="KW-0862">Zinc</keyword>
<evidence type="ECO:0000256" key="4">
    <source>
        <dbReference type="ARBA" id="ARBA00022833"/>
    </source>
</evidence>
<dbReference type="Proteomes" id="UP001321498">
    <property type="component" value="Chromosome"/>
</dbReference>
<feature type="domain" description="Metallo-beta-lactamase" evidence="5">
    <location>
        <begin position="30"/>
        <end position="227"/>
    </location>
</feature>
<reference evidence="7" key="1">
    <citation type="journal article" date="2019" name="Int. J. Syst. Evol. Microbiol.">
        <title>The Global Catalogue of Microorganisms (GCM) 10K type strain sequencing project: providing services to taxonomists for standard genome sequencing and annotation.</title>
        <authorList>
            <consortium name="The Broad Institute Genomics Platform"/>
            <consortium name="The Broad Institute Genome Sequencing Center for Infectious Disease"/>
            <person name="Wu L."/>
            <person name="Ma J."/>
        </authorList>
    </citation>
    <scope>NUCLEOTIDE SEQUENCE [LARGE SCALE GENOMIC DNA]</scope>
    <source>
        <strain evidence="7">NBRC 108725</strain>
    </source>
</reference>
<proteinExistence type="predicted"/>
<dbReference type="CDD" id="cd06262">
    <property type="entry name" value="metallo-hydrolase-like_MBL-fold"/>
    <property type="match status" value="2"/>
</dbReference>